<evidence type="ECO:0000256" key="1">
    <source>
        <dbReference type="SAM" id="MobiDB-lite"/>
    </source>
</evidence>
<dbReference type="STRING" id="1415166.NONO_c41080"/>
<sequence>MAVTDEPRSGAYTADRPIAAPNHVDRPLTRRRTVDLVRVAHGICHA</sequence>
<keyword evidence="3" id="KW-1185">Reference proteome</keyword>
<dbReference type="HOGENOM" id="CLU_3186436_0_0_11"/>
<dbReference type="AlphaFoldDB" id="W5TI39"/>
<dbReference type="PATRIC" id="fig|1415166.3.peg.4215"/>
<dbReference type="Proteomes" id="UP000019150">
    <property type="component" value="Chromosome"/>
</dbReference>
<name>W5TI39_9NOCA</name>
<evidence type="ECO:0000313" key="2">
    <source>
        <dbReference type="EMBL" id="AHH18892.1"/>
    </source>
</evidence>
<accession>W5TI39</accession>
<dbReference type="KEGG" id="nno:NONO_c41080"/>
<gene>
    <name evidence="2" type="ORF">NONO_c41080</name>
</gene>
<dbReference type="EMBL" id="CP006850">
    <property type="protein sequence ID" value="AHH18892.1"/>
    <property type="molecule type" value="Genomic_DNA"/>
</dbReference>
<feature type="region of interest" description="Disordered" evidence="1">
    <location>
        <begin position="1"/>
        <end position="20"/>
    </location>
</feature>
<organism evidence="2 3">
    <name type="scientific">Nocardia nova SH22a</name>
    <dbReference type="NCBI Taxonomy" id="1415166"/>
    <lineage>
        <taxon>Bacteria</taxon>
        <taxon>Bacillati</taxon>
        <taxon>Actinomycetota</taxon>
        <taxon>Actinomycetes</taxon>
        <taxon>Mycobacteriales</taxon>
        <taxon>Nocardiaceae</taxon>
        <taxon>Nocardia</taxon>
    </lineage>
</organism>
<dbReference type="RefSeq" id="WP_158436286.1">
    <property type="nucleotide sequence ID" value="NZ_CP006850.1"/>
</dbReference>
<proteinExistence type="predicted"/>
<protein>
    <submittedName>
        <fullName evidence="2">Uncharacterized protein</fullName>
    </submittedName>
</protein>
<reference evidence="2 3" key="1">
    <citation type="journal article" date="2014" name="Appl. Environ. Microbiol.">
        <title>Insights into the Microbial Degradation of Rubber and Gutta-Percha by Analysis of the Complete Genome of Nocardia nova SH22a.</title>
        <authorList>
            <person name="Luo Q."/>
            <person name="Hiessl S."/>
            <person name="Poehlein A."/>
            <person name="Daniel R."/>
            <person name="Steinbuchel A."/>
        </authorList>
    </citation>
    <scope>NUCLEOTIDE SEQUENCE [LARGE SCALE GENOMIC DNA]</scope>
    <source>
        <strain evidence="2">SH22a</strain>
    </source>
</reference>
<evidence type="ECO:0000313" key="3">
    <source>
        <dbReference type="Proteomes" id="UP000019150"/>
    </source>
</evidence>